<name>A0A2P5D2R9_PARAD</name>
<dbReference type="Pfam" id="PF02027">
    <property type="entry name" value="RolB_RolC"/>
    <property type="match status" value="1"/>
</dbReference>
<gene>
    <name evidence="2" type="ORF">PanWU01x14_102190</name>
</gene>
<dbReference type="Proteomes" id="UP000237105">
    <property type="component" value="Unassembled WGS sequence"/>
</dbReference>
<comment type="caution">
    <text evidence="2">The sequence shown here is derived from an EMBL/GenBank/DDBJ whole genome shotgun (WGS) entry which is preliminary data.</text>
</comment>
<evidence type="ECO:0000313" key="2">
    <source>
        <dbReference type="EMBL" id="PON67582.1"/>
    </source>
</evidence>
<protein>
    <submittedName>
        <fullName evidence="2">Cytokinin glycosidase</fullName>
    </submittedName>
</protein>
<dbReference type="InterPro" id="IPR006064">
    <property type="entry name" value="Glycosidase"/>
</dbReference>
<proteinExistence type="predicted"/>
<evidence type="ECO:0000259" key="1">
    <source>
        <dbReference type="Pfam" id="PF02027"/>
    </source>
</evidence>
<accession>A0A2P5D2R9</accession>
<keyword evidence="2" id="KW-0326">Glycosidase</keyword>
<dbReference type="EMBL" id="JXTB01000070">
    <property type="protein sequence ID" value="PON67582.1"/>
    <property type="molecule type" value="Genomic_DNA"/>
</dbReference>
<feature type="domain" description="Cytokinin glycosidase" evidence="1">
    <location>
        <begin position="9"/>
        <end position="66"/>
    </location>
</feature>
<keyword evidence="2" id="KW-0378">Hydrolase</keyword>
<organism evidence="2 3">
    <name type="scientific">Parasponia andersonii</name>
    <name type="common">Sponia andersonii</name>
    <dbReference type="NCBI Taxonomy" id="3476"/>
    <lineage>
        <taxon>Eukaryota</taxon>
        <taxon>Viridiplantae</taxon>
        <taxon>Streptophyta</taxon>
        <taxon>Embryophyta</taxon>
        <taxon>Tracheophyta</taxon>
        <taxon>Spermatophyta</taxon>
        <taxon>Magnoliopsida</taxon>
        <taxon>eudicotyledons</taxon>
        <taxon>Gunneridae</taxon>
        <taxon>Pentapetalae</taxon>
        <taxon>rosids</taxon>
        <taxon>fabids</taxon>
        <taxon>Rosales</taxon>
        <taxon>Cannabaceae</taxon>
        <taxon>Parasponia</taxon>
    </lineage>
</organism>
<keyword evidence="3" id="KW-1185">Reference proteome</keyword>
<sequence>MQQLLRSGCSVTFGVEAVLATTIPPYCSDLAFQEMSRLHNLAFLRRYISKFDIECFIAIFLSTLFSLRCV</sequence>
<evidence type="ECO:0000313" key="3">
    <source>
        <dbReference type="Proteomes" id="UP000237105"/>
    </source>
</evidence>
<dbReference type="GO" id="GO:0016798">
    <property type="term" value="F:hydrolase activity, acting on glycosyl bonds"/>
    <property type="evidence" value="ECO:0007669"/>
    <property type="project" value="UniProtKB-KW"/>
</dbReference>
<dbReference type="AlphaFoldDB" id="A0A2P5D2R9"/>
<reference evidence="3" key="1">
    <citation type="submission" date="2016-06" db="EMBL/GenBank/DDBJ databases">
        <title>Parallel loss of symbiosis genes in relatives of nitrogen-fixing non-legume Parasponia.</title>
        <authorList>
            <person name="Van Velzen R."/>
            <person name="Holmer R."/>
            <person name="Bu F."/>
            <person name="Rutten L."/>
            <person name="Van Zeijl A."/>
            <person name="Liu W."/>
            <person name="Santuari L."/>
            <person name="Cao Q."/>
            <person name="Sharma T."/>
            <person name="Shen D."/>
            <person name="Roswanjaya Y."/>
            <person name="Wardhani T."/>
            <person name="Kalhor M.S."/>
            <person name="Jansen J."/>
            <person name="Van den Hoogen J."/>
            <person name="Gungor B."/>
            <person name="Hartog M."/>
            <person name="Hontelez J."/>
            <person name="Verver J."/>
            <person name="Yang W.-C."/>
            <person name="Schijlen E."/>
            <person name="Repin R."/>
            <person name="Schilthuizen M."/>
            <person name="Schranz E."/>
            <person name="Heidstra R."/>
            <person name="Miyata K."/>
            <person name="Fedorova E."/>
            <person name="Kohlen W."/>
            <person name="Bisseling T."/>
            <person name="Smit S."/>
            <person name="Geurts R."/>
        </authorList>
    </citation>
    <scope>NUCLEOTIDE SEQUENCE [LARGE SCALE GENOMIC DNA]</scope>
    <source>
        <strain evidence="3">cv. WU1-14</strain>
    </source>
</reference>